<comment type="caution">
    <text evidence="1">The sequence shown here is derived from an EMBL/GenBank/DDBJ whole genome shotgun (WGS) entry which is preliminary data.</text>
</comment>
<evidence type="ECO:0000313" key="2">
    <source>
        <dbReference type="Proteomes" id="UP000320735"/>
    </source>
</evidence>
<keyword evidence="2" id="KW-1185">Reference proteome</keyword>
<reference evidence="1 2" key="1">
    <citation type="submission" date="2019-02" db="EMBL/GenBank/DDBJ databases">
        <title>Deep-cultivation of Planctomycetes and their phenomic and genomic characterization uncovers novel biology.</title>
        <authorList>
            <person name="Wiegand S."/>
            <person name="Jogler M."/>
            <person name="Boedeker C."/>
            <person name="Pinto D."/>
            <person name="Vollmers J."/>
            <person name="Rivas-Marin E."/>
            <person name="Kohn T."/>
            <person name="Peeters S.H."/>
            <person name="Heuer A."/>
            <person name="Rast P."/>
            <person name="Oberbeckmann S."/>
            <person name="Bunk B."/>
            <person name="Jeske O."/>
            <person name="Meyerdierks A."/>
            <person name="Storesund J.E."/>
            <person name="Kallscheuer N."/>
            <person name="Luecker S."/>
            <person name="Lage O.M."/>
            <person name="Pohl T."/>
            <person name="Merkel B.J."/>
            <person name="Hornburger P."/>
            <person name="Mueller R.-W."/>
            <person name="Bruemmer F."/>
            <person name="Labrenz M."/>
            <person name="Spormann A.M."/>
            <person name="Op Den Camp H."/>
            <person name="Overmann J."/>
            <person name="Amann R."/>
            <person name="Jetten M.S.M."/>
            <person name="Mascher T."/>
            <person name="Medema M.H."/>
            <person name="Devos D.P."/>
            <person name="Kaster A.-K."/>
            <person name="Ovreas L."/>
            <person name="Rohde M."/>
            <person name="Galperin M.Y."/>
            <person name="Jogler C."/>
        </authorList>
    </citation>
    <scope>NUCLEOTIDE SEQUENCE [LARGE SCALE GENOMIC DNA]</scope>
    <source>
        <strain evidence="1 2">CA54</strain>
    </source>
</reference>
<protein>
    <submittedName>
        <fullName evidence="1">Uncharacterized protein</fullName>
    </submittedName>
</protein>
<proteinExistence type="predicted"/>
<name>A0A5C6BQP5_9PLAN</name>
<accession>A0A5C6BQP5</accession>
<dbReference type="AlphaFoldDB" id="A0A5C6BQP5"/>
<gene>
    <name evidence="1" type="ORF">CA54_33900</name>
</gene>
<evidence type="ECO:0000313" key="1">
    <source>
        <dbReference type="EMBL" id="TWU14523.1"/>
    </source>
</evidence>
<dbReference type="Proteomes" id="UP000320735">
    <property type="component" value="Unassembled WGS sequence"/>
</dbReference>
<organism evidence="1 2">
    <name type="scientific">Symmachiella macrocystis</name>
    <dbReference type="NCBI Taxonomy" id="2527985"/>
    <lineage>
        <taxon>Bacteria</taxon>
        <taxon>Pseudomonadati</taxon>
        <taxon>Planctomycetota</taxon>
        <taxon>Planctomycetia</taxon>
        <taxon>Planctomycetales</taxon>
        <taxon>Planctomycetaceae</taxon>
        <taxon>Symmachiella</taxon>
    </lineage>
</organism>
<sequence>MLDKPLTGFCRQVRASVNQIPNLLPSDVLCTLGNTPVLRIAVFPLFFAIFRVPPGVLC</sequence>
<dbReference type="EMBL" id="SJPP01000001">
    <property type="protein sequence ID" value="TWU14523.1"/>
    <property type="molecule type" value="Genomic_DNA"/>
</dbReference>